<reference evidence="1 2" key="1">
    <citation type="submission" date="2019-10" db="EMBL/GenBank/DDBJ databases">
        <title>Poseidonibacter ostreae sp. nov., isolated from the gut of the Ostrea denselamellosa.</title>
        <authorList>
            <person name="Choi A."/>
        </authorList>
    </citation>
    <scope>NUCLEOTIDE SEQUENCE [LARGE SCALE GENOMIC DNA]</scope>
    <source>
        <strain evidence="1 2">SJOD-M-33</strain>
    </source>
</reference>
<sequence>MKNTMKKGFTLVELLFVMAIISILAGIGISQMSGSTEAAYNTLMKGEVRTLVNLQSLYFAETGHYADLEDLEYAVPEGLTGAAIRLNGNYFCVSVYLENNVWSFRSDIEGTEGGIVNHTCDMGELISDGGSNGTANDGGLSLGGWTL</sequence>
<protein>
    <submittedName>
        <fullName evidence="1">Prepilin-type N-terminal cleavage/methylation domain-containing protein</fullName>
    </submittedName>
</protein>
<organism evidence="1 2">
    <name type="scientific">Poseidonibacter ostreae</name>
    <dbReference type="NCBI Taxonomy" id="2654171"/>
    <lineage>
        <taxon>Bacteria</taxon>
        <taxon>Pseudomonadati</taxon>
        <taxon>Campylobacterota</taxon>
        <taxon>Epsilonproteobacteria</taxon>
        <taxon>Campylobacterales</taxon>
        <taxon>Arcobacteraceae</taxon>
        <taxon>Poseidonibacter</taxon>
    </lineage>
</organism>
<name>A0A6L4WV74_9BACT</name>
<dbReference type="Pfam" id="PF07963">
    <property type="entry name" value="N_methyl"/>
    <property type="match status" value="1"/>
</dbReference>
<evidence type="ECO:0000313" key="2">
    <source>
        <dbReference type="Proteomes" id="UP000472839"/>
    </source>
</evidence>
<comment type="caution">
    <text evidence="1">The sequence shown here is derived from an EMBL/GenBank/DDBJ whole genome shotgun (WGS) entry which is preliminary data.</text>
</comment>
<dbReference type="Gene3D" id="3.30.700.10">
    <property type="entry name" value="Glycoprotein, Type 4 Pilin"/>
    <property type="match status" value="1"/>
</dbReference>
<accession>A0A6L4WV74</accession>
<evidence type="ECO:0000313" key="1">
    <source>
        <dbReference type="EMBL" id="KAB7889563.1"/>
    </source>
</evidence>
<dbReference type="InterPro" id="IPR012902">
    <property type="entry name" value="N_methyl_site"/>
</dbReference>
<gene>
    <name evidence="1" type="ORF">GBG19_05770</name>
</gene>
<dbReference type="Proteomes" id="UP000472839">
    <property type="component" value="Unassembled WGS sequence"/>
</dbReference>
<proteinExistence type="predicted"/>
<dbReference type="SUPFAM" id="SSF54523">
    <property type="entry name" value="Pili subunits"/>
    <property type="match status" value="1"/>
</dbReference>
<dbReference type="InterPro" id="IPR045584">
    <property type="entry name" value="Pilin-like"/>
</dbReference>
<dbReference type="NCBIfam" id="TIGR02532">
    <property type="entry name" value="IV_pilin_GFxxxE"/>
    <property type="match status" value="1"/>
</dbReference>
<dbReference type="AlphaFoldDB" id="A0A6L4WV74"/>
<dbReference type="EMBL" id="WFKK01000012">
    <property type="protein sequence ID" value="KAB7889563.1"/>
    <property type="molecule type" value="Genomic_DNA"/>
</dbReference>
<dbReference type="RefSeq" id="WP_152279727.1">
    <property type="nucleotide sequence ID" value="NZ_WFKK01000012.1"/>
</dbReference>